<dbReference type="InterPro" id="IPR012337">
    <property type="entry name" value="RNaseH-like_sf"/>
</dbReference>
<evidence type="ECO:0000313" key="8">
    <source>
        <dbReference type="EMBL" id="WEW56823.1"/>
    </source>
</evidence>
<accession>A0AAF0DEM7</accession>
<keyword evidence="9" id="KW-1185">Reference proteome</keyword>
<dbReference type="AlphaFoldDB" id="A0AAF0DEM7"/>
<dbReference type="InterPro" id="IPR036397">
    <property type="entry name" value="RNaseH_sf"/>
</dbReference>
<dbReference type="CDD" id="cd06145">
    <property type="entry name" value="REX1_like"/>
    <property type="match status" value="1"/>
</dbReference>
<feature type="region of interest" description="Disordered" evidence="6">
    <location>
        <begin position="68"/>
        <end position="176"/>
    </location>
</feature>
<feature type="domain" description="Exonuclease" evidence="7">
    <location>
        <begin position="432"/>
        <end position="619"/>
    </location>
</feature>
<dbReference type="InterPro" id="IPR013520">
    <property type="entry name" value="Ribonucl_H"/>
</dbReference>
<sequence>MFNPIGLFKEISCPEQTGCNLLNCLFAHGDKETVSSTNDESTNAVPIVDASVRTLDVEPLRKKRRLDGEAGNTLLAPNKVEDRENKTNNKISVSHVPDSDKRSSPYEIQSLISVSKPISPPASRQSAPESKVANLASPQDTTKPSAAPSSSLAQSREVTKESLNPRHMSKPPASHSVRVSILTKLHEAMVRLNDELRALKDQSKKALVLSGDELVSWALDEEEKAAKESPSIYSNVIKLRITKLRKMKLRDWEEDVLNYLRPKTQVSTVQAPRNPEQPISTGLDAQGEIAMLYKFLASPEAQAKAGYVTEVPSKDDIKNAASGNLTAAGWEQCDRCNGRFQVFPGRREDGLLASGGPCTYHHARPIRPPKKKTDHIVGQTEAYFPCCNETVGTSTGCTKAETHVYKVTEVKRLAAILQFEKTPQQPNKGLLPPVCFDCEMGYTTLGLELIRLTAITWPAQKKVLDILVRPMGEILDLNSRYSGVRPEHFANAVPYGSEEAQAQANRESQSDVLVLPIVESPAAARALLFEHLQPETPIIGHAIDNDLNASRIIHPTIIDTVLLYPHPGGLPFRFGLRTLAKKYLDRHIQTGGGNEGHDSMEDAKATADLVRVKVRETWVRLKPLGWTVRKGQLVAPERNESNIKPFTTGAGVLGAGAGSKRTSRDEGI</sequence>
<reference evidence="8" key="1">
    <citation type="submission" date="2023-03" db="EMBL/GenBank/DDBJ databases">
        <title>Emydomyces testavorans Genome Sequence.</title>
        <authorList>
            <person name="Hoyer L."/>
        </authorList>
    </citation>
    <scope>NUCLEOTIDE SEQUENCE</scope>
    <source>
        <strain evidence="8">16-2883</strain>
    </source>
</reference>
<evidence type="ECO:0000256" key="2">
    <source>
        <dbReference type="ARBA" id="ARBA00022722"/>
    </source>
</evidence>
<protein>
    <submittedName>
        <fullName evidence="8">RNA exonuclease 3</fullName>
    </submittedName>
</protein>
<comment type="similarity">
    <text evidence="1">Belongs to the REXO1/REXO3 family.</text>
</comment>
<evidence type="ECO:0000256" key="4">
    <source>
        <dbReference type="ARBA" id="ARBA00022839"/>
    </source>
</evidence>
<dbReference type="InterPro" id="IPR047021">
    <property type="entry name" value="REXO1/3/4-like"/>
</dbReference>
<keyword evidence="4 8" id="KW-0269">Exonuclease</keyword>
<dbReference type="SUPFAM" id="SSF53098">
    <property type="entry name" value="Ribonuclease H-like"/>
    <property type="match status" value="1"/>
</dbReference>
<evidence type="ECO:0000313" key="9">
    <source>
        <dbReference type="Proteomes" id="UP001219355"/>
    </source>
</evidence>
<dbReference type="SMART" id="SM00479">
    <property type="entry name" value="EXOIII"/>
    <property type="match status" value="1"/>
</dbReference>
<dbReference type="Gene3D" id="3.30.420.10">
    <property type="entry name" value="Ribonuclease H-like superfamily/Ribonuclease H"/>
    <property type="match status" value="1"/>
</dbReference>
<evidence type="ECO:0000259" key="7">
    <source>
        <dbReference type="SMART" id="SM00479"/>
    </source>
</evidence>
<dbReference type="GO" id="GO:0004527">
    <property type="term" value="F:exonuclease activity"/>
    <property type="evidence" value="ECO:0007669"/>
    <property type="project" value="UniProtKB-KW"/>
</dbReference>
<dbReference type="InterPro" id="IPR034922">
    <property type="entry name" value="REX1-like_exo"/>
</dbReference>
<dbReference type="Proteomes" id="UP001219355">
    <property type="component" value="Chromosome 1"/>
</dbReference>
<dbReference type="PANTHER" id="PTHR12801:SF112">
    <property type="entry name" value="RNA EXONUCLEASE 3"/>
    <property type="match status" value="1"/>
</dbReference>
<gene>
    <name evidence="8" type="primary">REX3</name>
    <name evidence="8" type="ORF">PRK78_002278</name>
</gene>
<dbReference type="GO" id="GO:0005634">
    <property type="term" value="C:nucleus"/>
    <property type="evidence" value="ECO:0007669"/>
    <property type="project" value="TreeGrafter"/>
</dbReference>
<evidence type="ECO:0000256" key="5">
    <source>
        <dbReference type="SAM" id="Coils"/>
    </source>
</evidence>
<evidence type="ECO:0000256" key="6">
    <source>
        <dbReference type="SAM" id="MobiDB-lite"/>
    </source>
</evidence>
<feature type="coiled-coil region" evidence="5">
    <location>
        <begin position="182"/>
        <end position="209"/>
    </location>
</feature>
<keyword evidence="5" id="KW-0175">Coiled coil</keyword>
<dbReference type="PANTHER" id="PTHR12801">
    <property type="entry name" value="RNA EXONUCLEASE REXO1 / RECO3 FAMILY MEMBER-RELATED"/>
    <property type="match status" value="1"/>
</dbReference>
<keyword evidence="2" id="KW-0540">Nuclease</keyword>
<proteinExistence type="inferred from homology"/>
<name>A0AAF0DEM7_9EURO</name>
<evidence type="ECO:0000256" key="1">
    <source>
        <dbReference type="ARBA" id="ARBA00006357"/>
    </source>
</evidence>
<dbReference type="GO" id="GO:0003676">
    <property type="term" value="F:nucleic acid binding"/>
    <property type="evidence" value="ECO:0007669"/>
    <property type="project" value="InterPro"/>
</dbReference>
<evidence type="ECO:0000256" key="3">
    <source>
        <dbReference type="ARBA" id="ARBA00022801"/>
    </source>
</evidence>
<dbReference type="EMBL" id="CP120627">
    <property type="protein sequence ID" value="WEW56823.1"/>
    <property type="molecule type" value="Genomic_DNA"/>
</dbReference>
<keyword evidence="3" id="KW-0378">Hydrolase</keyword>
<organism evidence="8 9">
    <name type="scientific">Emydomyces testavorans</name>
    <dbReference type="NCBI Taxonomy" id="2070801"/>
    <lineage>
        <taxon>Eukaryota</taxon>
        <taxon>Fungi</taxon>
        <taxon>Dikarya</taxon>
        <taxon>Ascomycota</taxon>
        <taxon>Pezizomycotina</taxon>
        <taxon>Eurotiomycetes</taxon>
        <taxon>Eurotiomycetidae</taxon>
        <taxon>Onygenales</taxon>
        <taxon>Nannizziopsiaceae</taxon>
        <taxon>Emydomyces</taxon>
    </lineage>
</organism>